<dbReference type="Gene3D" id="3.30.70.100">
    <property type="match status" value="1"/>
</dbReference>
<dbReference type="SUPFAM" id="SSF54909">
    <property type="entry name" value="Dimeric alpha+beta barrel"/>
    <property type="match status" value="1"/>
</dbReference>
<name>A0A3A1U862_9MICO</name>
<sequence>MWPMTQVVHVVLVEWAEGRDGAAEEAEGLVDQHLRGIPGVLSVDRGPSVSTEGLESGFDWALVIRFESADAVAAYLPHPDHVVVGRYLGDNSARVVVFDVAS</sequence>
<keyword evidence="3" id="KW-1185">Reference proteome</keyword>
<dbReference type="AlphaFoldDB" id="A0A3A1U862"/>
<dbReference type="Proteomes" id="UP000265742">
    <property type="component" value="Unassembled WGS sequence"/>
</dbReference>
<dbReference type="EMBL" id="QXTG01000001">
    <property type="protein sequence ID" value="RIX30449.1"/>
    <property type="molecule type" value="Genomic_DNA"/>
</dbReference>
<dbReference type="PROSITE" id="PS51502">
    <property type="entry name" value="S_R_A_B_BARREL"/>
    <property type="match status" value="1"/>
</dbReference>
<evidence type="ECO:0000313" key="2">
    <source>
        <dbReference type="EMBL" id="RIX30449.1"/>
    </source>
</evidence>
<feature type="domain" description="Stress-response A/B barrel" evidence="1">
    <location>
        <begin position="7"/>
        <end position="100"/>
    </location>
</feature>
<gene>
    <name evidence="2" type="ORF">D1781_03195</name>
</gene>
<comment type="caution">
    <text evidence="2">The sequence shown here is derived from an EMBL/GenBank/DDBJ whole genome shotgun (WGS) entry which is preliminary data.</text>
</comment>
<dbReference type="Pfam" id="PF07876">
    <property type="entry name" value="Dabb"/>
    <property type="match status" value="1"/>
</dbReference>
<organism evidence="2 3">
    <name type="scientific">Amnibacterium setariae</name>
    <dbReference type="NCBI Taxonomy" id="2306585"/>
    <lineage>
        <taxon>Bacteria</taxon>
        <taxon>Bacillati</taxon>
        <taxon>Actinomycetota</taxon>
        <taxon>Actinomycetes</taxon>
        <taxon>Micrococcales</taxon>
        <taxon>Microbacteriaceae</taxon>
        <taxon>Amnibacterium</taxon>
    </lineage>
</organism>
<dbReference type="InterPro" id="IPR013097">
    <property type="entry name" value="Dabb"/>
</dbReference>
<dbReference type="SMART" id="SM00886">
    <property type="entry name" value="Dabb"/>
    <property type="match status" value="1"/>
</dbReference>
<proteinExistence type="predicted"/>
<evidence type="ECO:0000313" key="3">
    <source>
        <dbReference type="Proteomes" id="UP000265742"/>
    </source>
</evidence>
<evidence type="ECO:0000259" key="1">
    <source>
        <dbReference type="PROSITE" id="PS51502"/>
    </source>
</evidence>
<dbReference type="InterPro" id="IPR011008">
    <property type="entry name" value="Dimeric_a/b-barrel"/>
</dbReference>
<reference evidence="3" key="1">
    <citation type="submission" date="2018-09" db="EMBL/GenBank/DDBJ databases">
        <authorList>
            <person name="Kim I."/>
        </authorList>
    </citation>
    <scope>NUCLEOTIDE SEQUENCE [LARGE SCALE GENOMIC DNA]</scope>
    <source>
        <strain evidence="3">DD4a</strain>
    </source>
</reference>
<accession>A0A3A1U862</accession>
<protein>
    <submittedName>
        <fullName evidence="2">Dabb family protein</fullName>
    </submittedName>
</protein>